<dbReference type="AlphaFoldDB" id="A0A327ZPW1"/>
<gene>
    <name evidence="3" type="ORF">BHU61_09355</name>
</gene>
<reference evidence="3 4" key="1">
    <citation type="journal article" date="2018" name="Front. Microbiol.">
        <title>Description and Comparative Genomics of Macrococcus caseolyticus subsp. hominis subsp. nov., Macrococcus goetzii sp. nov., Macrococcus epidermidis sp. nov., and Macrococcus bohemicus sp. nov., Novel Macrococci From Human Clinical Material With Virulence Potential and Suspected Uptake of Foreign DNA by Natural Transformation.</title>
        <authorList>
            <person name="Maslanova I."/>
            <person name="Wertheimer Z."/>
            <person name="Sedlacek I."/>
            <person name="Svec P."/>
            <person name="Indrakova A."/>
            <person name="Kovarovic V."/>
            <person name="Schumann P."/>
            <person name="Sproer C."/>
            <person name="Kralova S."/>
            <person name="Sedo O."/>
            <person name="Kristofova L."/>
            <person name="Vrbovska V."/>
            <person name="Fuzik T."/>
            <person name="Petras P."/>
            <person name="Zdrahal Z."/>
            <person name="Ruzickova V."/>
            <person name="Doskar J."/>
            <person name="Pantucek R."/>
        </authorList>
    </citation>
    <scope>NUCLEOTIDE SEQUENCE [LARGE SCALE GENOMIC DNA]</scope>
    <source>
        <strain evidence="3 4">01/688</strain>
    </source>
</reference>
<dbReference type="EMBL" id="PZJH01000004">
    <property type="protein sequence ID" value="RAK44351.1"/>
    <property type="molecule type" value="Genomic_DNA"/>
</dbReference>
<dbReference type="Proteomes" id="UP000249808">
    <property type="component" value="Unassembled WGS sequence"/>
</dbReference>
<keyword evidence="2" id="KW-1133">Transmembrane helix</keyword>
<evidence type="ECO:0000313" key="4">
    <source>
        <dbReference type="Proteomes" id="UP000249808"/>
    </source>
</evidence>
<organism evidence="3 4">
    <name type="scientific">Macrococcus epidermidis</name>
    <dbReference type="NCBI Taxonomy" id="1902580"/>
    <lineage>
        <taxon>Bacteria</taxon>
        <taxon>Bacillati</taxon>
        <taxon>Bacillota</taxon>
        <taxon>Bacilli</taxon>
        <taxon>Bacillales</taxon>
        <taxon>Staphylococcaceae</taxon>
        <taxon>Macrococcus</taxon>
    </lineage>
</organism>
<evidence type="ECO:0000256" key="2">
    <source>
        <dbReference type="SAM" id="Phobius"/>
    </source>
</evidence>
<name>A0A327ZPW1_9STAP</name>
<evidence type="ECO:0000256" key="1">
    <source>
        <dbReference type="SAM" id="Coils"/>
    </source>
</evidence>
<comment type="caution">
    <text evidence="3">The sequence shown here is derived from an EMBL/GenBank/DDBJ whole genome shotgun (WGS) entry which is preliminary data.</text>
</comment>
<keyword evidence="2" id="KW-0472">Membrane</keyword>
<keyword evidence="2" id="KW-0812">Transmembrane</keyword>
<feature type="transmembrane region" description="Helical" evidence="2">
    <location>
        <begin position="6"/>
        <end position="28"/>
    </location>
</feature>
<feature type="coiled-coil region" evidence="1">
    <location>
        <begin position="39"/>
        <end position="66"/>
    </location>
</feature>
<proteinExistence type="predicted"/>
<dbReference type="RefSeq" id="WP_111716383.1">
    <property type="nucleotide sequence ID" value="NZ_JBHSSR010000002.1"/>
</dbReference>
<keyword evidence="4" id="KW-1185">Reference proteome</keyword>
<protein>
    <submittedName>
        <fullName evidence="3">Uncharacterized protein</fullName>
    </submittedName>
</protein>
<keyword evidence="1" id="KW-0175">Coiled coil</keyword>
<evidence type="ECO:0000313" key="3">
    <source>
        <dbReference type="EMBL" id="RAK44351.1"/>
    </source>
</evidence>
<accession>A0A327ZPW1</accession>
<sequence length="67" mass="8070">MEYVWLVAFYLLLIWIAITIGIAIRRLLDNMKQRTISRIELEALQKKELEKRIEILEQQLAEKDNKL</sequence>